<protein>
    <recommendedName>
        <fullName evidence="3">Polyprotein</fullName>
    </recommendedName>
</protein>
<proteinExistence type="predicted"/>
<evidence type="ECO:0008006" key="3">
    <source>
        <dbReference type="Google" id="ProtNLM"/>
    </source>
</evidence>
<dbReference type="AlphaFoldDB" id="A0A9J5Y7V4"/>
<accession>A0A9J5Y7V4</accession>
<comment type="caution">
    <text evidence="1">The sequence shown here is derived from an EMBL/GenBank/DDBJ whole genome shotgun (WGS) entry which is preliminary data.</text>
</comment>
<reference evidence="1 2" key="1">
    <citation type="submission" date="2020-09" db="EMBL/GenBank/DDBJ databases">
        <title>De no assembly of potato wild relative species, Solanum commersonii.</title>
        <authorList>
            <person name="Cho K."/>
        </authorList>
    </citation>
    <scope>NUCLEOTIDE SEQUENCE [LARGE SCALE GENOMIC DNA]</scope>
    <source>
        <strain evidence="1">LZ3.2</strain>
        <tissue evidence="1">Leaf</tissue>
    </source>
</reference>
<dbReference type="Proteomes" id="UP000824120">
    <property type="component" value="Chromosome 7"/>
</dbReference>
<gene>
    <name evidence="1" type="ORF">H5410_037378</name>
</gene>
<name>A0A9J5Y7V4_SOLCO</name>
<evidence type="ECO:0000313" key="2">
    <source>
        <dbReference type="Proteomes" id="UP000824120"/>
    </source>
</evidence>
<dbReference type="OrthoDB" id="1938465at2759"/>
<dbReference type="EMBL" id="JACXVP010000007">
    <property type="protein sequence ID" value="KAG5596146.1"/>
    <property type="molecule type" value="Genomic_DNA"/>
</dbReference>
<evidence type="ECO:0000313" key="1">
    <source>
        <dbReference type="EMBL" id="KAG5596146.1"/>
    </source>
</evidence>
<organism evidence="1 2">
    <name type="scientific">Solanum commersonii</name>
    <name type="common">Commerson's wild potato</name>
    <name type="synonym">Commerson's nightshade</name>
    <dbReference type="NCBI Taxonomy" id="4109"/>
    <lineage>
        <taxon>Eukaryota</taxon>
        <taxon>Viridiplantae</taxon>
        <taxon>Streptophyta</taxon>
        <taxon>Embryophyta</taxon>
        <taxon>Tracheophyta</taxon>
        <taxon>Spermatophyta</taxon>
        <taxon>Magnoliopsida</taxon>
        <taxon>eudicotyledons</taxon>
        <taxon>Gunneridae</taxon>
        <taxon>Pentapetalae</taxon>
        <taxon>asterids</taxon>
        <taxon>lamiids</taxon>
        <taxon>Solanales</taxon>
        <taxon>Solanaceae</taxon>
        <taxon>Solanoideae</taxon>
        <taxon>Solaneae</taxon>
        <taxon>Solanum</taxon>
    </lineage>
</organism>
<sequence length="126" mass="13535">MRFGIGRGHVYQGTTASRHFGGAVVKLTAREVLRGLGAVSRPLGLASQVSKVYSRIPSRNVVHTTGHELLGSGCQGEWIVDSGATHHVTADIKRLEETFITVEKIGDKVQLLTGHKANITHIGSLK</sequence>
<keyword evidence="2" id="KW-1185">Reference proteome</keyword>